<keyword evidence="3" id="KW-1185">Reference proteome</keyword>
<proteinExistence type="predicted"/>
<dbReference type="RefSeq" id="WP_116884169.1">
    <property type="nucleotide sequence ID" value="NZ_CABMMC010000002.1"/>
</dbReference>
<feature type="transmembrane region" description="Helical" evidence="1">
    <location>
        <begin position="36"/>
        <end position="60"/>
    </location>
</feature>
<dbReference type="AlphaFoldDB" id="A0A2U1AX77"/>
<reference evidence="2 3" key="1">
    <citation type="submission" date="2018-04" db="EMBL/GenBank/DDBJ databases">
        <title>Genomic Encyclopedia of Type Strains, Phase IV (KMG-IV): sequencing the most valuable type-strain genomes for metagenomic binning, comparative biology and taxonomic classification.</title>
        <authorList>
            <person name="Goeker M."/>
        </authorList>
    </citation>
    <scope>NUCLEOTIDE SEQUENCE [LARGE SCALE GENOMIC DNA]</scope>
    <source>
        <strain evidence="2 3">DSM 14823</strain>
    </source>
</reference>
<keyword evidence="1" id="KW-0472">Membrane</keyword>
<feature type="transmembrane region" description="Helical" evidence="1">
    <location>
        <begin position="7"/>
        <end position="24"/>
    </location>
</feature>
<keyword evidence="1" id="KW-0812">Transmembrane</keyword>
<name>A0A2U1AX77_9BACT</name>
<dbReference type="Proteomes" id="UP000245959">
    <property type="component" value="Unassembled WGS sequence"/>
</dbReference>
<dbReference type="GeneID" id="78295471"/>
<evidence type="ECO:0000313" key="3">
    <source>
        <dbReference type="Proteomes" id="UP000245959"/>
    </source>
</evidence>
<gene>
    <name evidence="2" type="ORF">C8D82_11512</name>
</gene>
<dbReference type="EMBL" id="QEKH01000015">
    <property type="protein sequence ID" value="PVY40961.1"/>
    <property type="molecule type" value="Genomic_DNA"/>
</dbReference>
<protein>
    <submittedName>
        <fullName evidence="2">Uncharacterized protein</fullName>
    </submittedName>
</protein>
<keyword evidence="1" id="KW-1133">Transmembrane helix</keyword>
<evidence type="ECO:0000256" key="1">
    <source>
        <dbReference type="SAM" id="Phobius"/>
    </source>
</evidence>
<accession>A0A2U1AX77</accession>
<sequence>MKHEKLLPVLEAGCFGLLLIILAGSDTRKDSSEPLAFSMLIMGILLIAAIFLILLEACFFRTPKKRMLTLISFKDGHPYHVYEIADEDLFLFCTSKFDLNYLIIDKAFRETINQLSKPDKNSRVTVEKWRRQLRMYSQNDSAELVFLSFNFPGGNQADVLPLAAVPDFTDAAIRTMQANCPEIKIFRSRHELEQWQDSLDDTLWEEVQGKIQNLERKRRRMWKFHSKQNRPMS</sequence>
<comment type="caution">
    <text evidence="2">The sequence shown here is derived from an EMBL/GenBank/DDBJ whole genome shotgun (WGS) entry which is preliminary data.</text>
</comment>
<evidence type="ECO:0000313" key="2">
    <source>
        <dbReference type="EMBL" id="PVY40961.1"/>
    </source>
</evidence>
<organism evidence="2 3">
    <name type="scientific">Victivallis vadensis</name>
    <dbReference type="NCBI Taxonomy" id="172901"/>
    <lineage>
        <taxon>Bacteria</taxon>
        <taxon>Pseudomonadati</taxon>
        <taxon>Lentisphaerota</taxon>
        <taxon>Lentisphaeria</taxon>
        <taxon>Victivallales</taxon>
        <taxon>Victivallaceae</taxon>
        <taxon>Victivallis</taxon>
    </lineage>
</organism>